<evidence type="ECO:0000256" key="3">
    <source>
        <dbReference type="ARBA" id="ARBA00022737"/>
    </source>
</evidence>
<keyword evidence="2" id="KW-0479">Metal-binding</keyword>
<dbReference type="GO" id="GO:0000978">
    <property type="term" value="F:RNA polymerase II cis-regulatory region sequence-specific DNA binding"/>
    <property type="evidence" value="ECO:0007669"/>
    <property type="project" value="InterPro"/>
</dbReference>
<dbReference type="PANTHER" id="PTHR40626:SF11">
    <property type="entry name" value="ZINC FINGER PROTEIN YPR022C"/>
    <property type="match status" value="1"/>
</dbReference>
<dbReference type="PANTHER" id="PTHR40626">
    <property type="entry name" value="MIP31509P"/>
    <property type="match status" value="1"/>
</dbReference>
<name>A0A0H2SRF8_9AGAM</name>
<dbReference type="FunFam" id="3.30.160.60:FF:002343">
    <property type="entry name" value="Zinc finger protein 33A"/>
    <property type="match status" value="1"/>
</dbReference>
<evidence type="ECO:0000256" key="8">
    <source>
        <dbReference type="SAM" id="MobiDB-lite"/>
    </source>
</evidence>
<dbReference type="InterPro" id="IPR051059">
    <property type="entry name" value="VerF-like"/>
</dbReference>
<dbReference type="InParanoid" id="A0A0H2SRF8"/>
<dbReference type="Gene3D" id="3.30.160.60">
    <property type="entry name" value="Classic Zinc Finger"/>
    <property type="match status" value="2"/>
</dbReference>
<feature type="region of interest" description="Disordered" evidence="8">
    <location>
        <begin position="529"/>
        <end position="663"/>
    </location>
</feature>
<feature type="domain" description="C2H2-type" evidence="9">
    <location>
        <begin position="72"/>
        <end position="102"/>
    </location>
</feature>
<accession>A0A0H2SRF8</accession>
<dbReference type="PROSITE" id="PS50157">
    <property type="entry name" value="ZINC_FINGER_C2H2_2"/>
    <property type="match status" value="2"/>
</dbReference>
<dbReference type="OrthoDB" id="10018191at2759"/>
<keyword evidence="5" id="KW-0862">Zinc</keyword>
<evidence type="ECO:0000256" key="6">
    <source>
        <dbReference type="ARBA" id="ARBA00023242"/>
    </source>
</evidence>
<dbReference type="SMART" id="SM00355">
    <property type="entry name" value="ZnF_C2H2"/>
    <property type="match status" value="2"/>
</dbReference>
<feature type="region of interest" description="Disordered" evidence="8">
    <location>
        <begin position="1"/>
        <end position="58"/>
    </location>
</feature>
<feature type="region of interest" description="Disordered" evidence="8">
    <location>
        <begin position="341"/>
        <end position="421"/>
    </location>
</feature>
<dbReference type="Pfam" id="PF00096">
    <property type="entry name" value="zf-C2H2"/>
    <property type="match status" value="1"/>
</dbReference>
<dbReference type="GO" id="GO:0008270">
    <property type="term" value="F:zinc ion binding"/>
    <property type="evidence" value="ECO:0007669"/>
    <property type="project" value="UniProtKB-KW"/>
</dbReference>
<feature type="region of interest" description="Disordered" evidence="8">
    <location>
        <begin position="436"/>
        <end position="459"/>
    </location>
</feature>
<feature type="compositionally biased region" description="Polar residues" evidence="8">
    <location>
        <begin position="229"/>
        <end position="241"/>
    </location>
</feature>
<feature type="region of interest" description="Disordered" evidence="8">
    <location>
        <begin position="146"/>
        <end position="198"/>
    </location>
</feature>
<feature type="compositionally biased region" description="Pro residues" evidence="8">
    <location>
        <begin position="187"/>
        <end position="196"/>
    </location>
</feature>
<organism evidence="10 11">
    <name type="scientific">Schizopora paradoxa</name>
    <dbReference type="NCBI Taxonomy" id="27342"/>
    <lineage>
        <taxon>Eukaryota</taxon>
        <taxon>Fungi</taxon>
        <taxon>Dikarya</taxon>
        <taxon>Basidiomycota</taxon>
        <taxon>Agaricomycotina</taxon>
        <taxon>Agaricomycetes</taxon>
        <taxon>Hymenochaetales</taxon>
        <taxon>Schizoporaceae</taxon>
        <taxon>Schizopora</taxon>
    </lineage>
</organism>
<evidence type="ECO:0000256" key="7">
    <source>
        <dbReference type="PROSITE-ProRule" id="PRU00042"/>
    </source>
</evidence>
<protein>
    <recommendedName>
        <fullName evidence="9">C2H2-type domain-containing protein</fullName>
    </recommendedName>
</protein>
<evidence type="ECO:0000256" key="4">
    <source>
        <dbReference type="ARBA" id="ARBA00022771"/>
    </source>
</evidence>
<feature type="compositionally biased region" description="Low complexity" evidence="8">
    <location>
        <begin position="160"/>
        <end position="186"/>
    </location>
</feature>
<dbReference type="STRING" id="27342.A0A0H2SRF8"/>
<dbReference type="GO" id="GO:0005634">
    <property type="term" value="C:nucleus"/>
    <property type="evidence" value="ECO:0007669"/>
    <property type="project" value="UniProtKB-SubCell"/>
</dbReference>
<keyword evidence="6" id="KW-0539">Nucleus</keyword>
<feature type="compositionally biased region" description="Low complexity" evidence="8">
    <location>
        <begin position="341"/>
        <end position="369"/>
    </location>
</feature>
<evidence type="ECO:0000256" key="1">
    <source>
        <dbReference type="ARBA" id="ARBA00004123"/>
    </source>
</evidence>
<evidence type="ECO:0000313" key="11">
    <source>
        <dbReference type="Proteomes" id="UP000053477"/>
    </source>
</evidence>
<keyword evidence="3" id="KW-0677">Repeat</keyword>
<dbReference type="GO" id="GO:0000981">
    <property type="term" value="F:DNA-binding transcription factor activity, RNA polymerase II-specific"/>
    <property type="evidence" value="ECO:0007669"/>
    <property type="project" value="InterPro"/>
</dbReference>
<feature type="region of interest" description="Disordered" evidence="8">
    <location>
        <begin position="709"/>
        <end position="734"/>
    </location>
</feature>
<dbReference type="EMBL" id="KQ085885">
    <property type="protein sequence ID" value="KLO19661.1"/>
    <property type="molecule type" value="Genomic_DNA"/>
</dbReference>
<dbReference type="Proteomes" id="UP000053477">
    <property type="component" value="Unassembled WGS sequence"/>
</dbReference>
<proteinExistence type="predicted"/>
<dbReference type="AlphaFoldDB" id="A0A0H2SRF8"/>
<feature type="region of interest" description="Disordered" evidence="8">
    <location>
        <begin position="796"/>
        <end position="832"/>
    </location>
</feature>
<feature type="compositionally biased region" description="Low complexity" evidence="8">
    <location>
        <begin position="815"/>
        <end position="826"/>
    </location>
</feature>
<dbReference type="SUPFAM" id="SSF57667">
    <property type="entry name" value="beta-beta-alpha zinc fingers"/>
    <property type="match status" value="1"/>
</dbReference>
<feature type="compositionally biased region" description="Low complexity" evidence="8">
    <location>
        <begin position="269"/>
        <end position="305"/>
    </location>
</feature>
<feature type="compositionally biased region" description="Acidic residues" evidence="8">
    <location>
        <begin position="12"/>
        <end position="29"/>
    </location>
</feature>
<keyword evidence="11" id="KW-1185">Reference proteome</keyword>
<feature type="compositionally biased region" description="Low complexity" evidence="8">
    <location>
        <begin position="383"/>
        <end position="413"/>
    </location>
</feature>
<feature type="compositionally biased region" description="Low complexity" evidence="8">
    <location>
        <begin position="571"/>
        <end position="588"/>
    </location>
</feature>
<gene>
    <name evidence="10" type="ORF">SCHPADRAFT_935154</name>
</gene>
<feature type="region of interest" description="Disordered" evidence="8">
    <location>
        <begin position="760"/>
        <end position="779"/>
    </location>
</feature>
<feature type="compositionally biased region" description="Pro residues" evidence="8">
    <location>
        <begin position="43"/>
        <end position="52"/>
    </location>
</feature>
<evidence type="ECO:0000259" key="9">
    <source>
        <dbReference type="PROSITE" id="PS50157"/>
    </source>
</evidence>
<dbReference type="InterPro" id="IPR036236">
    <property type="entry name" value="Znf_C2H2_sf"/>
</dbReference>
<comment type="subcellular location">
    <subcellularLocation>
        <location evidence="1">Nucleus</location>
    </subcellularLocation>
</comment>
<dbReference type="GO" id="GO:0000785">
    <property type="term" value="C:chromatin"/>
    <property type="evidence" value="ECO:0007669"/>
    <property type="project" value="TreeGrafter"/>
</dbReference>
<evidence type="ECO:0000256" key="5">
    <source>
        <dbReference type="ARBA" id="ARBA00022833"/>
    </source>
</evidence>
<evidence type="ECO:0000313" key="10">
    <source>
        <dbReference type="EMBL" id="KLO19661.1"/>
    </source>
</evidence>
<evidence type="ECO:0000256" key="2">
    <source>
        <dbReference type="ARBA" id="ARBA00022723"/>
    </source>
</evidence>
<keyword evidence="4 7" id="KW-0863">Zinc-finger</keyword>
<feature type="region of interest" description="Disordered" evidence="8">
    <location>
        <begin position="211"/>
        <end position="305"/>
    </location>
</feature>
<dbReference type="InterPro" id="IPR013087">
    <property type="entry name" value="Znf_C2H2_type"/>
</dbReference>
<sequence>MANPAPAFPAVDDNDSEHDQLANDDDLLDIDNTPANTMAAVAVPPPLTPPSNPTSRDAGVAKRVRAAPAKTFQCKGYGDCRMVFSRSEHLARHVRKHTGERPFACHCSKQFSRLDNLRQHAQTVHADKQDQNELMMRELTALHTSMSAAHKANTPRGKRAQQQLASASGSSSSSSTLQQPHVVVPTQPHPSLPIPGPSVSLGPAAAVAASMGAVDPSSGPRRAAEEMQRSLSANYGQQHPGTSLGYDVGPDQNGSLPPGFPAATSRTWQQQQQQQHELDNAAAMAQSAARRGPFPAAQSSAPSYPAYHAANSHSFRDSSQSFRVPPAATFPGSAAAASTSTAAATAISPTTPAQQQQQQREQLQFQFATSGGGQSFLPPIDVSAPALRPASSSGGPPATAATTSSAGSRPPTAGGASQRTPLPPFAAVVAHSLAPPQHRPPVLSVPASSADARRPGTAPAAYLSHRSLSAGGAPGGGRLGMVPFAGLPVHSLGRDAFAQHRGELLGSAGAGFGYDASANTAHQNREYGQHANFSGSSSSSGGFGNPPSPPGAHVSNESPFSFHPPSLAEARAGSSSGGFERRSSSSGSDRSDDDGLPPPPFSSGGIAARPPPPTPSTAGGVSGGGGEYEYGSESRPQSRRLSVMDLLNDSNAPAGVPAAGDYGRPFLPVHAGTWAAGASRPSTAGGRFAGAYSRIVPPLTAPAAFAAATNAGGSARPPSPIDESPASSPVSASGGGIGLGLSAAGAGSAAATAGGLHAFRRHESSSPTGSAAAGVLPPYRRSPTYANVSGVQFARRSSAGGSASPLGFDEARRLSVSPSHSQSSASPTGVRV</sequence>
<feature type="domain" description="C2H2-type" evidence="9">
    <location>
        <begin position="103"/>
        <end position="130"/>
    </location>
</feature>
<reference evidence="10 11" key="1">
    <citation type="submission" date="2015-04" db="EMBL/GenBank/DDBJ databases">
        <title>Complete genome sequence of Schizopora paradoxa KUC8140, a cosmopolitan wood degrader in East Asia.</title>
        <authorList>
            <consortium name="DOE Joint Genome Institute"/>
            <person name="Min B."/>
            <person name="Park H."/>
            <person name="Jang Y."/>
            <person name="Kim J.-J."/>
            <person name="Kim K.H."/>
            <person name="Pangilinan J."/>
            <person name="Lipzen A."/>
            <person name="Riley R."/>
            <person name="Grigoriev I.V."/>
            <person name="Spatafora J.W."/>
            <person name="Choi I.-G."/>
        </authorList>
    </citation>
    <scope>NUCLEOTIDE SEQUENCE [LARGE SCALE GENOMIC DNA]</scope>
    <source>
        <strain evidence="10 11">KUC8140</strain>
    </source>
</reference>